<evidence type="ECO:0000256" key="4">
    <source>
        <dbReference type="SAM" id="MobiDB-lite"/>
    </source>
</evidence>
<evidence type="ECO:0000256" key="1">
    <source>
        <dbReference type="ARBA" id="ARBA00022737"/>
    </source>
</evidence>
<dbReference type="OrthoDB" id="1936594at2759"/>
<protein>
    <recommendedName>
        <fullName evidence="7">TPR-like protein</fullName>
    </recommendedName>
</protein>
<feature type="region of interest" description="Disordered" evidence="4">
    <location>
        <begin position="312"/>
        <end position="335"/>
    </location>
</feature>
<dbReference type="SUPFAM" id="SSF48452">
    <property type="entry name" value="TPR-like"/>
    <property type="match status" value="1"/>
</dbReference>
<reference evidence="5" key="1">
    <citation type="submission" date="2021-03" db="EMBL/GenBank/DDBJ databases">
        <authorList>
            <person name="Tagirdzhanova G."/>
        </authorList>
    </citation>
    <scope>NUCLEOTIDE SEQUENCE</scope>
</reference>
<dbReference type="AlphaFoldDB" id="A0A8H3EU31"/>
<accession>A0A8H3EU31</accession>
<feature type="repeat" description="TPR" evidence="3">
    <location>
        <begin position="590"/>
        <end position="623"/>
    </location>
</feature>
<evidence type="ECO:0008006" key="7">
    <source>
        <dbReference type="Google" id="ProtNLM"/>
    </source>
</evidence>
<keyword evidence="1" id="KW-0677">Repeat</keyword>
<feature type="region of interest" description="Disordered" evidence="4">
    <location>
        <begin position="963"/>
        <end position="1013"/>
    </location>
</feature>
<keyword evidence="6" id="KW-1185">Reference proteome</keyword>
<dbReference type="PANTHER" id="PTHR16193:SF0">
    <property type="entry name" value="TETRATRICOPEPTIDE REPEAT PROTEIN 27"/>
    <property type="match status" value="1"/>
</dbReference>
<dbReference type="InterPro" id="IPR011990">
    <property type="entry name" value="TPR-like_helical_dom_sf"/>
</dbReference>
<dbReference type="InterPro" id="IPR019734">
    <property type="entry name" value="TPR_rpt"/>
</dbReference>
<comment type="caution">
    <text evidence="5">The sequence shown here is derived from an EMBL/GenBank/DDBJ whole genome shotgun (WGS) entry which is preliminary data.</text>
</comment>
<proteinExistence type="predicted"/>
<feature type="compositionally biased region" description="Basic and acidic residues" evidence="4">
    <location>
        <begin position="969"/>
        <end position="983"/>
    </location>
</feature>
<gene>
    <name evidence="5" type="ORF">IMSHALPRED_010556</name>
</gene>
<dbReference type="SMART" id="SM00028">
    <property type="entry name" value="TPR"/>
    <property type="match status" value="3"/>
</dbReference>
<sequence length="1206" mass="134310">MVSDFFEILKSVHVRSLLDQGYEKIGLDAITLNACDGNWSQFLAQRIHHLLEEEPQAASIDHEFFSLANFAFNCFLQANVTGPPLSYNSADGILPSSLFQRTNTTVERLQRRLIGDLSVDGEAVYWLIPHIELFCLAKCIYNHPSMMQDLALTLARLRVNFWHQRLLSDISSSLQEIIYDDLKVIGDGIFTQSPSNRLLTPAQFLLERATIHIHHGFDQRAREDIEQAARQRSFHFALTGRLGKRTKYQEKELSQLVVLAMSADEGEEVARLGESANANTMMTSSTPTQLTEALPRKVNLDDDTLLESIAFTQGASSAQQPKRDDQLNSSLEALDPGNQPLLQPLDAIILLATASSITNTSPTDGLTREETLPYAERVISGGSSNWQVYTQALLVRSRIEGYRSRTIERGVLQLQAVVDQVIAETSPSEASKDDAASAKSAPTTFLPQIKSSESASASERLRYIHQLASPPRWKLESELADRWVSLGGLRTALEIYERLQMWAEAALCWAANDREDKARKIIRRQLYNSVITTSTNKLLEDDEDNDIGDYRIERDPLPPDAPRLFCILGDLETSTAAYERAWEISNQRYARAQRSLGKLYSTHGELDKAGTAYAKSLEVNPRNHAIWFALGCIRLQQEDWAGAVDAFGRAVQNEDTDAESWSNLAVALLKLPPDTSPGDPNALDVKPDQTRFHIGHELEHGDDGSNVPATDPQKHIREAFVALKRAASLKRDSFRIWQNLLSVSVKLSPPPYIDIIIAQNRLIELLGKVEGERCVDVEIVEALVAHLVTTFPRASTEVDVTENNGTPPEGGDTNEASAPKKVGFERMVIDLVQKKVAPLITSSRRLWLVTAKLSLYLQRPSATLSAYEKAWRVSINQPGWEGGAEEARDAWKEVVDSTIDLLDGYESLGERTREAGMGAGELIAKDWRFKARSAVRSVLARAKEGWEGDDGWPEFKHEEILGPKMRRPTCKDTRNRDAVSDMREDNEESSPQSSLKEEKAGPRSTNTADHLSPATPIRTWLSSTQASGLYSRTLILLLVFVFWRHLSFSVSIRTASSSNHLNHAGGVPQSELRCNSWLCYSASLSLRKSEGLMPESNPETTNWISPVLKRSGGNNVALIWKGMPNGRPYEVRCSDESIQASTDFRVDGGRAAASCLLKCIADNYGCEGVLYVVDRPFESNCFFQHNSARPVFEAGERVVGVKLLRD</sequence>
<feature type="region of interest" description="Disordered" evidence="4">
    <location>
        <begin position="798"/>
        <end position="818"/>
    </location>
</feature>
<evidence type="ECO:0000313" key="5">
    <source>
        <dbReference type="EMBL" id="CAF9911718.1"/>
    </source>
</evidence>
<dbReference type="PROSITE" id="PS50005">
    <property type="entry name" value="TPR"/>
    <property type="match status" value="1"/>
</dbReference>
<name>A0A8H3EU31_9LECA</name>
<dbReference type="Proteomes" id="UP000664534">
    <property type="component" value="Unassembled WGS sequence"/>
</dbReference>
<evidence type="ECO:0000256" key="2">
    <source>
        <dbReference type="ARBA" id="ARBA00022803"/>
    </source>
</evidence>
<dbReference type="PANTHER" id="PTHR16193">
    <property type="entry name" value="TETRATRICOPEPTIDE REPEAT PROTEIN 27"/>
    <property type="match status" value="1"/>
</dbReference>
<evidence type="ECO:0000256" key="3">
    <source>
        <dbReference type="PROSITE-ProRule" id="PRU00339"/>
    </source>
</evidence>
<keyword evidence="2 3" id="KW-0802">TPR repeat</keyword>
<dbReference type="Gene3D" id="1.25.40.10">
    <property type="entry name" value="Tetratricopeptide repeat domain"/>
    <property type="match status" value="1"/>
</dbReference>
<dbReference type="EMBL" id="CAJPDT010000009">
    <property type="protein sequence ID" value="CAF9911718.1"/>
    <property type="molecule type" value="Genomic_DNA"/>
</dbReference>
<organism evidence="5 6">
    <name type="scientific">Imshaugia aleurites</name>
    <dbReference type="NCBI Taxonomy" id="172621"/>
    <lineage>
        <taxon>Eukaryota</taxon>
        <taxon>Fungi</taxon>
        <taxon>Dikarya</taxon>
        <taxon>Ascomycota</taxon>
        <taxon>Pezizomycotina</taxon>
        <taxon>Lecanoromycetes</taxon>
        <taxon>OSLEUM clade</taxon>
        <taxon>Lecanoromycetidae</taxon>
        <taxon>Lecanorales</taxon>
        <taxon>Lecanorineae</taxon>
        <taxon>Parmeliaceae</taxon>
        <taxon>Imshaugia</taxon>
    </lineage>
</organism>
<dbReference type="InterPro" id="IPR044244">
    <property type="entry name" value="TTC27/Emw1"/>
</dbReference>
<evidence type="ECO:0000313" key="6">
    <source>
        <dbReference type="Proteomes" id="UP000664534"/>
    </source>
</evidence>